<feature type="transmembrane region" description="Helical" evidence="19">
    <location>
        <begin position="302"/>
        <end position="323"/>
    </location>
</feature>
<dbReference type="InterPro" id="IPR009167">
    <property type="entry name" value="Erythropoietin_rcpt"/>
</dbReference>
<dbReference type="InterPro" id="IPR003961">
    <property type="entry name" value="FN3_dom"/>
</dbReference>
<evidence type="ECO:0000256" key="11">
    <source>
        <dbReference type="ARBA" id="ARBA00023157"/>
    </source>
</evidence>
<evidence type="ECO:0000256" key="13">
    <source>
        <dbReference type="ARBA" id="ARBA00023180"/>
    </source>
</evidence>
<comment type="caution">
    <text evidence="22">The sequence shown here is derived from an EMBL/GenBank/DDBJ whole genome shotgun (WGS) entry which is preliminary data.</text>
</comment>
<feature type="disulfide bond" evidence="17">
    <location>
        <begin position="98"/>
        <end position="108"/>
    </location>
</feature>
<dbReference type="Pfam" id="PF00041">
    <property type="entry name" value="fn3"/>
    <property type="match status" value="1"/>
</dbReference>
<evidence type="ECO:0000313" key="23">
    <source>
        <dbReference type="Proteomes" id="UP000527355"/>
    </source>
</evidence>
<keyword evidence="5" id="KW-1017">Isopeptide bond</keyword>
<protein>
    <recommendedName>
        <fullName evidence="3">Erythropoietin receptor</fullName>
    </recommendedName>
</protein>
<feature type="site" description="Interaction with APS and STAT5, and" evidence="16">
    <location>
        <position position="419"/>
    </location>
</feature>
<feature type="domain" description="Fibronectin type-III" evidence="21">
    <location>
        <begin position="194"/>
        <end position="294"/>
    </location>
</feature>
<keyword evidence="13" id="KW-0325">Glycoprotein</keyword>
<proteinExistence type="inferred from homology"/>
<evidence type="ECO:0000256" key="12">
    <source>
        <dbReference type="ARBA" id="ARBA00023170"/>
    </source>
</evidence>
<dbReference type="PROSITE" id="PS50853">
    <property type="entry name" value="FN3"/>
    <property type="match status" value="1"/>
</dbReference>
<evidence type="ECO:0000256" key="9">
    <source>
        <dbReference type="ARBA" id="ARBA00022989"/>
    </source>
</evidence>
<evidence type="ECO:0000256" key="1">
    <source>
        <dbReference type="ARBA" id="ARBA00004251"/>
    </source>
</evidence>
<dbReference type="VEuPathDB" id="HostDB:GeneID_118659055"/>
<evidence type="ECO:0000313" key="22">
    <source>
        <dbReference type="EMBL" id="KAF6348383.1"/>
    </source>
</evidence>
<dbReference type="CDD" id="cd00063">
    <property type="entry name" value="FN3"/>
    <property type="match status" value="1"/>
</dbReference>
<keyword evidence="6 19" id="KW-0812">Transmembrane</keyword>
<keyword evidence="8" id="KW-0832">Ubl conjugation</keyword>
<feature type="site" description="Required for STAT5/PTPN11/SOCS3 binding" evidence="16">
    <location>
        <position position="475"/>
    </location>
</feature>
<feature type="chain" id="PRO_5029481398" description="Erythropoietin receptor" evidence="20">
    <location>
        <begin position="26"/>
        <end position="557"/>
    </location>
</feature>
<feature type="site" description="Required for ligand binding" evidence="16">
    <location>
        <position position="163"/>
    </location>
</feature>
<dbReference type="Proteomes" id="UP000527355">
    <property type="component" value="Unassembled WGS sequence"/>
</dbReference>
<keyword evidence="11 17" id="KW-1015">Disulfide bond</keyword>
<evidence type="ECO:0000256" key="8">
    <source>
        <dbReference type="ARBA" id="ARBA00022843"/>
    </source>
</evidence>
<evidence type="ECO:0000256" key="5">
    <source>
        <dbReference type="ARBA" id="ARBA00022499"/>
    </source>
</evidence>
<dbReference type="PROSITE" id="PS01352">
    <property type="entry name" value="HEMATOPO_REC_L_F1"/>
    <property type="match status" value="1"/>
</dbReference>
<comment type="function">
    <text evidence="14">Receptor for erythropoietin, which mediates erythropoietin-induced erythroblast proliferation and differentiation. Upon EPO stimulation, EPOR dimerizes triggering the JAK2/STAT5 signaling cascade. In some cell types, can also activate STAT1 and STAT3. May also activate the LYN tyrosine kinase.</text>
</comment>
<comment type="similarity">
    <text evidence="2">Belongs to the type I cytokine receptor family. Type 1 subfamily.</text>
</comment>
<comment type="subcellular location">
    <subcellularLocation>
        <location evidence="1">Cell membrane</location>
        <topology evidence="1">Single-pass type I membrane protein</topology>
    </subcellularLocation>
</comment>
<keyword evidence="7 20" id="KW-0732">Signal</keyword>
<feature type="site" description="Required for CrkL binding" evidence="16">
    <location>
        <position position="534"/>
    </location>
</feature>
<evidence type="ECO:0000256" key="3">
    <source>
        <dbReference type="ARBA" id="ARBA00018355"/>
    </source>
</evidence>
<keyword evidence="10 19" id="KW-0472">Membrane</keyword>
<feature type="site" description="Interaction with PTPN6" evidence="16">
    <location>
        <position position="503"/>
    </location>
</feature>
<dbReference type="InterPro" id="IPR003528">
    <property type="entry name" value="Long_hematopoietin_rcpt_CS"/>
</dbReference>
<dbReference type="PIRSF" id="PIRSF001959">
    <property type="entry name" value="EPO_receptor"/>
    <property type="match status" value="1"/>
</dbReference>
<dbReference type="GO" id="GO:0004900">
    <property type="term" value="F:erythropoietin receptor activity"/>
    <property type="evidence" value="ECO:0007669"/>
    <property type="project" value="TreeGrafter"/>
</dbReference>
<dbReference type="Gene3D" id="2.60.40.10">
    <property type="entry name" value="Immunoglobulins"/>
    <property type="match status" value="2"/>
</dbReference>
<evidence type="ECO:0000256" key="20">
    <source>
        <dbReference type="SAM" id="SignalP"/>
    </source>
</evidence>
<evidence type="ECO:0000256" key="17">
    <source>
        <dbReference type="PIRSR" id="PIRSR001959-2"/>
    </source>
</evidence>
<dbReference type="SUPFAM" id="SSF49265">
    <property type="entry name" value="Fibronectin type III"/>
    <property type="match status" value="2"/>
</dbReference>
<dbReference type="Pfam" id="PF09067">
    <property type="entry name" value="EpoR_lig-bind"/>
    <property type="match status" value="1"/>
</dbReference>
<evidence type="ECO:0000256" key="2">
    <source>
        <dbReference type="ARBA" id="ARBA00007885"/>
    </source>
</evidence>
<gene>
    <name evidence="22" type="ORF">mMyoMyo1_004563</name>
</gene>
<dbReference type="SMART" id="SM00060">
    <property type="entry name" value="FN3"/>
    <property type="match status" value="1"/>
</dbReference>
<evidence type="ECO:0000256" key="10">
    <source>
        <dbReference type="ARBA" id="ARBA00023136"/>
    </source>
</evidence>
<name>A0A7J7XFA7_MYOMY</name>
<evidence type="ECO:0000256" key="19">
    <source>
        <dbReference type="SAM" id="Phobius"/>
    </source>
</evidence>
<evidence type="ECO:0000256" key="18">
    <source>
        <dbReference type="SAM" id="MobiDB-lite"/>
    </source>
</evidence>
<feature type="site" description="Required for STAT1/STAT3 activation" evidence="16">
    <location>
        <position position="505"/>
    </location>
</feature>
<dbReference type="InterPro" id="IPR013783">
    <property type="entry name" value="Ig-like_fold"/>
</dbReference>
<reference evidence="22 23" key="1">
    <citation type="journal article" date="2020" name="Nature">
        <title>Six reference-quality genomes reveal evolution of bat adaptations.</title>
        <authorList>
            <person name="Jebb D."/>
            <person name="Huang Z."/>
            <person name="Pippel M."/>
            <person name="Hughes G.M."/>
            <person name="Lavrichenko K."/>
            <person name="Devanna P."/>
            <person name="Winkler S."/>
            <person name="Jermiin L.S."/>
            <person name="Skirmuntt E.C."/>
            <person name="Katzourakis A."/>
            <person name="Burkitt-Gray L."/>
            <person name="Ray D.A."/>
            <person name="Sullivan K.A.M."/>
            <person name="Roscito J.G."/>
            <person name="Kirilenko B.M."/>
            <person name="Davalos L.M."/>
            <person name="Corthals A.P."/>
            <person name="Power M.L."/>
            <person name="Jones G."/>
            <person name="Ransome R.D."/>
            <person name="Dechmann D.K.N."/>
            <person name="Locatelli A.G."/>
            <person name="Puechmaille S.J."/>
            <person name="Fedrigo O."/>
            <person name="Jarvis E.D."/>
            <person name="Hiller M."/>
            <person name="Vernes S.C."/>
            <person name="Myers E.W."/>
            <person name="Teeling E.C."/>
        </authorList>
    </citation>
    <scope>NUCLEOTIDE SEQUENCE [LARGE SCALE GENOMIC DNA]</scope>
    <source>
        <strain evidence="22">MMyoMyo1</strain>
        <tissue evidence="22">Flight muscle</tissue>
    </source>
</reference>
<evidence type="ECO:0000259" key="21">
    <source>
        <dbReference type="PROSITE" id="PS50853"/>
    </source>
</evidence>
<dbReference type="GO" id="GO:0009897">
    <property type="term" value="C:external side of plasma membrane"/>
    <property type="evidence" value="ECO:0007669"/>
    <property type="project" value="TreeGrafter"/>
</dbReference>
<dbReference type="InterPro" id="IPR036116">
    <property type="entry name" value="FN3_sf"/>
</dbReference>
<organism evidence="22 23">
    <name type="scientific">Myotis myotis</name>
    <name type="common">Greater mouse-eared bat</name>
    <name type="synonym">Vespertilio myotis</name>
    <dbReference type="NCBI Taxonomy" id="51298"/>
    <lineage>
        <taxon>Eukaryota</taxon>
        <taxon>Metazoa</taxon>
        <taxon>Chordata</taxon>
        <taxon>Craniata</taxon>
        <taxon>Vertebrata</taxon>
        <taxon>Euteleostomi</taxon>
        <taxon>Mammalia</taxon>
        <taxon>Eutheria</taxon>
        <taxon>Laurasiatheria</taxon>
        <taxon>Chiroptera</taxon>
        <taxon>Yangochiroptera</taxon>
        <taxon>Vespertilionidae</taxon>
        <taxon>Myotis</taxon>
    </lineage>
</organism>
<dbReference type="EMBL" id="JABWUV010000006">
    <property type="protein sequence ID" value="KAF6348383.1"/>
    <property type="molecule type" value="Genomic_DNA"/>
</dbReference>
<keyword evidence="23" id="KW-1185">Reference proteome</keyword>
<evidence type="ECO:0000256" key="15">
    <source>
        <dbReference type="ARBA" id="ARBA00046789"/>
    </source>
</evidence>
<evidence type="ECO:0000256" key="16">
    <source>
        <dbReference type="PIRSR" id="PIRSR001959-1"/>
    </source>
</evidence>
<dbReference type="AlphaFoldDB" id="A0A7J7XFA7"/>
<dbReference type="InterPro" id="IPR015152">
    <property type="entry name" value="Growth/epo_recpt_lig-bind"/>
</dbReference>
<accession>A0A7J7XFA7</accession>
<dbReference type="PANTHER" id="PTHR23037:SF28">
    <property type="entry name" value="ERYTHROPOIETIN RECEPTOR"/>
    <property type="match status" value="1"/>
</dbReference>
<comment type="subunit">
    <text evidence="15">Forms homodimers on EPO stimulation. The tyrosine-phosphorylated form interacts with several SH2 domain-containing proteins including LYN, the adapter protein SH2B2, PTPN6, PTPN11, JAK2, PI3 kinases, STAT5A/B, SOCS3, CRKL. Interacts with INPP5D/SHIP1. SH2B2 binding inhibits the JAK-STAT signaling. Interacts with RHEX; this interaction occurs in a erythropoietin (EPO)-dependent manner. Interacts with ATXN2L.</text>
</comment>
<keyword evidence="12 22" id="KW-0675">Receptor</keyword>
<evidence type="ECO:0000256" key="14">
    <source>
        <dbReference type="ARBA" id="ARBA00045148"/>
    </source>
</evidence>
<feature type="region of interest" description="Disordered" evidence="18">
    <location>
        <begin position="516"/>
        <end position="557"/>
    </location>
</feature>
<evidence type="ECO:0000256" key="7">
    <source>
        <dbReference type="ARBA" id="ARBA00022729"/>
    </source>
</evidence>
<dbReference type="PANTHER" id="PTHR23037">
    <property type="entry name" value="CYTOKINE RECEPTOR"/>
    <property type="match status" value="1"/>
</dbReference>
<evidence type="ECO:0000256" key="6">
    <source>
        <dbReference type="ARBA" id="ARBA00022692"/>
    </source>
</evidence>
<evidence type="ECO:0000256" key="4">
    <source>
        <dbReference type="ARBA" id="ARBA00022475"/>
    </source>
</evidence>
<feature type="disulfide bond" evidence="17">
    <location>
        <begin position="137"/>
        <end position="153"/>
    </location>
</feature>
<feature type="signal peptide" evidence="20">
    <location>
        <begin position="1"/>
        <end position="25"/>
    </location>
</feature>
<feature type="compositionally biased region" description="Polar residues" evidence="18">
    <location>
        <begin position="528"/>
        <end position="539"/>
    </location>
</feature>
<keyword evidence="4" id="KW-1003">Cell membrane</keyword>
<sequence>MDHLGAPLWPGVGSLWLLLTGAALAPPPNSPGPKFESKGSWDMLHPNGSGLRGLESLGGEDLADLRRGREENPGPRHRGRAAGDSALLVAHGHKELLCFTERLEDLVCFWEEAASAGISPDNYSFSYQLEGEQWKPCRLHQAPAARGAVRFWCSLPTADTSSFVPLELRVTAASSGAPRYRRVIQINEVVLLDPPAELEARRADEGGHVVLRWLPPPGAPMASLIRYEVNISAGGAAGNAQKVEILDGRTECVLSNLRRGTRYTFTVRARMAEPSFDGFWSAWSEPASLLTASGEAPDLDPLILTLSLILVLILLLLAVFALLSHRRALKQKIWPGIPSPESEFEGLFTTHKGNFQLWLYQNDGCLWWSPCTPFAEDPPTPLEVLSERCWGVTQAVEPGTDDEGPLLEPVGREHAQDTYLVLDKWLLPRSPPSEDPPQSGGSLDIAAMDEGSEASSCSSVLALKPEGASPASFEYTILDPSSQLLRPRALPPELPPTPPHLKYLYLVVSDSGISTDYSSGGSQGIKGDSSNGPYSNPYENNLVPAPEPSPPSYVACS</sequence>
<keyword evidence="9 19" id="KW-1133">Transmembrane helix</keyword>